<dbReference type="AlphaFoldDB" id="A0A074IUJ0"/>
<dbReference type="EMBL" id="JJMT01000011">
    <property type="protein sequence ID" value="KEO45393.1"/>
    <property type="molecule type" value="Genomic_DNA"/>
</dbReference>
<keyword evidence="1" id="KW-1133">Transmembrane helix</keyword>
<evidence type="ECO:0000256" key="1">
    <source>
        <dbReference type="SAM" id="Phobius"/>
    </source>
</evidence>
<keyword evidence="1" id="KW-0472">Membrane</keyword>
<feature type="transmembrane region" description="Helical" evidence="1">
    <location>
        <begin position="12"/>
        <end position="32"/>
    </location>
</feature>
<dbReference type="Proteomes" id="UP000027855">
    <property type="component" value="Unassembled WGS sequence"/>
</dbReference>
<feature type="transmembrane region" description="Helical" evidence="1">
    <location>
        <begin position="79"/>
        <end position="100"/>
    </location>
</feature>
<sequence>MKSIVYNEFLAEFRNITNVIIFVIIAYIISFIQRTPQLFLVLNFLQILGIYSNKELTEKIRVFERLVPINTEKLVLTKYFYLFLKIFVSSLLYLFLLILMNSDINFDSLEDLFIFVVLSVSFGVVIVFKKVVGINNYNKVKYYGYQLVLIMLPIIINQIYKFIDSQISNIVIFMINIFLYSIFVIFFYRQTIFYLNRTRGL</sequence>
<feature type="transmembrane region" description="Helical" evidence="1">
    <location>
        <begin position="166"/>
        <end position="188"/>
    </location>
</feature>
<reference evidence="2 3" key="1">
    <citation type="submission" date="2014-04" db="EMBL/GenBank/DDBJ databases">
        <title>Variable characteristics of bacteriocin-producing Streptococcus salivarius strains isolated from Malaysian subjects.</title>
        <authorList>
            <person name="Philip K."/>
            <person name="Barbour A."/>
        </authorList>
    </citation>
    <scope>NUCLEOTIDE SEQUENCE [LARGE SCALE GENOMIC DNA]</scope>
    <source>
        <strain evidence="2 3">NU10</strain>
    </source>
</reference>
<evidence type="ECO:0000313" key="2">
    <source>
        <dbReference type="EMBL" id="KEO45393.1"/>
    </source>
</evidence>
<feature type="transmembrane region" description="Helical" evidence="1">
    <location>
        <begin position="112"/>
        <end position="128"/>
    </location>
</feature>
<feature type="transmembrane region" description="Helical" evidence="1">
    <location>
        <begin position="140"/>
        <end position="160"/>
    </location>
</feature>
<accession>A0A074IUJ0</accession>
<name>A0A074IUJ0_STRSL</name>
<organism evidence="2 3">
    <name type="scientific">Streptococcus salivarius</name>
    <dbReference type="NCBI Taxonomy" id="1304"/>
    <lineage>
        <taxon>Bacteria</taxon>
        <taxon>Bacillati</taxon>
        <taxon>Bacillota</taxon>
        <taxon>Bacilli</taxon>
        <taxon>Lactobacillales</taxon>
        <taxon>Streptococcaceae</taxon>
        <taxon>Streptococcus</taxon>
    </lineage>
</organism>
<gene>
    <name evidence="2" type="ORF">DL07_01575</name>
</gene>
<keyword evidence="1" id="KW-0812">Transmembrane</keyword>
<evidence type="ECO:0000313" key="3">
    <source>
        <dbReference type="Proteomes" id="UP000027855"/>
    </source>
</evidence>
<protein>
    <submittedName>
        <fullName evidence="2">Uncharacterized protein</fullName>
    </submittedName>
</protein>
<proteinExistence type="predicted"/>
<comment type="caution">
    <text evidence="2">The sequence shown here is derived from an EMBL/GenBank/DDBJ whole genome shotgun (WGS) entry which is preliminary data.</text>
</comment>